<evidence type="ECO:0000256" key="1">
    <source>
        <dbReference type="SAM" id="MobiDB-lite"/>
    </source>
</evidence>
<organism evidence="2 3">
    <name type="scientific">Setomelanomma holmii</name>
    <dbReference type="NCBI Taxonomy" id="210430"/>
    <lineage>
        <taxon>Eukaryota</taxon>
        <taxon>Fungi</taxon>
        <taxon>Dikarya</taxon>
        <taxon>Ascomycota</taxon>
        <taxon>Pezizomycotina</taxon>
        <taxon>Dothideomycetes</taxon>
        <taxon>Pleosporomycetidae</taxon>
        <taxon>Pleosporales</taxon>
        <taxon>Pleosporineae</taxon>
        <taxon>Phaeosphaeriaceae</taxon>
        <taxon>Setomelanomma</taxon>
    </lineage>
</organism>
<name>A0A9P4LHJ6_9PLEO</name>
<evidence type="ECO:0000313" key="2">
    <source>
        <dbReference type="EMBL" id="KAF2024224.1"/>
    </source>
</evidence>
<keyword evidence="3" id="KW-1185">Reference proteome</keyword>
<protein>
    <submittedName>
        <fullName evidence="2">Uncharacterized protein</fullName>
    </submittedName>
</protein>
<proteinExistence type="predicted"/>
<dbReference type="AlphaFoldDB" id="A0A9P4LHJ6"/>
<comment type="caution">
    <text evidence="2">The sequence shown here is derived from an EMBL/GenBank/DDBJ whole genome shotgun (WGS) entry which is preliminary data.</text>
</comment>
<accession>A0A9P4LHJ6</accession>
<dbReference type="EMBL" id="ML978304">
    <property type="protein sequence ID" value="KAF2024224.1"/>
    <property type="molecule type" value="Genomic_DNA"/>
</dbReference>
<feature type="region of interest" description="Disordered" evidence="1">
    <location>
        <begin position="154"/>
        <end position="214"/>
    </location>
</feature>
<evidence type="ECO:0000313" key="3">
    <source>
        <dbReference type="Proteomes" id="UP000799777"/>
    </source>
</evidence>
<sequence length="214" mass="24561">MDLFNQAIHYLLPRQSMPLKFSPPARNHIDVDQSLLQYHKSGLGPKPAPQPTSFLPLRTRLAAGLLSGIRRAQTEAYYEEFDNIPAASLELQSEFKAGHWYAVHPITYFQVREMNVKVLQDLLEWIEKIYPNEFFVDNKLARREKRGEIGDEEGYTGSWEVLDDDKKGKAKEESAAKGEERKERMDPAALEAAREVGRKAAEDAKDMDEYKLLH</sequence>
<dbReference type="OrthoDB" id="3684248at2759"/>
<dbReference type="Proteomes" id="UP000799777">
    <property type="component" value="Unassembled WGS sequence"/>
</dbReference>
<feature type="compositionally biased region" description="Basic and acidic residues" evidence="1">
    <location>
        <begin position="164"/>
        <end position="214"/>
    </location>
</feature>
<reference evidence="2" key="1">
    <citation type="journal article" date="2020" name="Stud. Mycol.">
        <title>101 Dothideomycetes genomes: a test case for predicting lifestyles and emergence of pathogens.</title>
        <authorList>
            <person name="Haridas S."/>
            <person name="Albert R."/>
            <person name="Binder M."/>
            <person name="Bloem J."/>
            <person name="Labutti K."/>
            <person name="Salamov A."/>
            <person name="Andreopoulos B."/>
            <person name="Baker S."/>
            <person name="Barry K."/>
            <person name="Bills G."/>
            <person name="Bluhm B."/>
            <person name="Cannon C."/>
            <person name="Castanera R."/>
            <person name="Culley D."/>
            <person name="Daum C."/>
            <person name="Ezra D."/>
            <person name="Gonzalez J."/>
            <person name="Henrissat B."/>
            <person name="Kuo A."/>
            <person name="Liang C."/>
            <person name="Lipzen A."/>
            <person name="Lutzoni F."/>
            <person name="Magnuson J."/>
            <person name="Mondo S."/>
            <person name="Nolan M."/>
            <person name="Ohm R."/>
            <person name="Pangilinan J."/>
            <person name="Park H.-J."/>
            <person name="Ramirez L."/>
            <person name="Alfaro M."/>
            <person name="Sun H."/>
            <person name="Tritt A."/>
            <person name="Yoshinaga Y."/>
            <person name="Zwiers L.-H."/>
            <person name="Turgeon B."/>
            <person name="Goodwin S."/>
            <person name="Spatafora J."/>
            <person name="Crous P."/>
            <person name="Grigoriev I."/>
        </authorList>
    </citation>
    <scope>NUCLEOTIDE SEQUENCE</scope>
    <source>
        <strain evidence="2">CBS 110217</strain>
    </source>
</reference>
<gene>
    <name evidence="2" type="ORF">EK21DRAFT_104832</name>
</gene>